<proteinExistence type="predicted"/>
<name>A0A0D1E9S2_9RHOB</name>
<organism evidence="2 3">
    <name type="scientific">Jannaschia aquimarina</name>
    <dbReference type="NCBI Taxonomy" id="935700"/>
    <lineage>
        <taxon>Bacteria</taxon>
        <taxon>Pseudomonadati</taxon>
        <taxon>Pseudomonadota</taxon>
        <taxon>Alphaproteobacteria</taxon>
        <taxon>Rhodobacterales</taxon>
        <taxon>Roseobacteraceae</taxon>
        <taxon>Jannaschia</taxon>
    </lineage>
</organism>
<dbReference type="STRING" id="935700.jaqu_37270"/>
<gene>
    <name evidence="2" type="ORF">jaqu_37270</name>
</gene>
<evidence type="ECO:0000256" key="1">
    <source>
        <dbReference type="SAM" id="MobiDB-lite"/>
    </source>
</evidence>
<feature type="region of interest" description="Disordered" evidence="1">
    <location>
        <begin position="1"/>
        <end position="84"/>
    </location>
</feature>
<feature type="compositionally biased region" description="Pro residues" evidence="1">
    <location>
        <begin position="10"/>
        <end position="25"/>
    </location>
</feature>
<sequence>MSFIGSILGSPPPQSTNPNPPPPSDPGDGGSTTDGPPPVEETGQTDGSNQTDTGGQDNGGSATNGGSLAAGDVKGPTPYLARPTIDETAVAEAAQRASRLDEAFEIRSDEDVARQLAEAAQDREAAKTLIASIQPPPENAPSLPGDARAIRNAEPEPRDPARAG</sequence>
<dbReference type="Proteomes" id="UP000032232">
    <property type="component" value="Unassembled WGS sequence"/>
</dbReference>
<keyword evidence="3" id="KW-1185">Reference proteome</keyword>
<dbReference type="RefSeq" id="WP_043920484.1">
    <property type="nucleotide sequence ID" value="NZ_FZPF01000010.1"/>
</dbReference>
<comment type="caution">
    <text evidence="2">The sequence shown here is derived from an EMBL/GenBank/DDBJ whole genome shotgun (WGS) entry which is preliminary data.</text>
</comment>
<feature type="region of interest" description="Disordered" evidence="1">
    <location>
        <begin position="115"/>
        <end position="164"/>
    </location>
</feature>
<evidence type="ECO:0000313" key="2">
    <source>
        <dbReference type="EMBL" id="KIT14439.1"/>
    </source>
</evidence>
<feature type="compositionally biased region" description="Basic and acidic residues" evidence="1">
    <location>
        <begin position="148"/>
        <end position="164"/>
    </location>
</feature>
<reference evidence="2 3" key="1">
    <citation type="submission" date="2015-02" db="EMBL/GenBank/DDBJ databases">
        <title>Genome Sequence of Jannaschia aquimarina DSM28248, a member of the Roseobacter clade.</title>
        <authorList>
            <person name="Voget S."/>
            <person name="Daniel R."/>
        </authorList>
    </citation>
    <scope>NUCLEOTIDE SEQUENCE [LARGE SCALE GENOMIC DNA]</scope>
    <source>
        <strain evidence="2 3">GSW-M26</strain>
    </source>
</reference>
<accession>A0A0D1E9S2</accession>
<protein>
    <submittedName>
        <fullName evidence="2">Uncharacterized protein</fullName>
    </submittedName>
</protein>
<dbReference type="AlphaFoldDB" id="A0A0D1E9S2"/>
<evidence type="ECO:0000313" key="3">
    <source>
        <dbReference type="Proteomes" id="UP000032232"/>
    </source>
</evidence>
<dbReference type="EMBL" id="JYFE01000074">
    <property type="protein sequence ID" value="KIT14439.1"/>
    <property type="molecule type" value="Genomic_DNA"/>
</dbReference>
<dbReference type="PATRIC" id="fig|935700.4.peg.3842"/>
<feature type="compositionally biased region" description="Polar residues" evidence="1">
    <location>
        <begin position="42"/>
        <end position="66"/>
    </location>
</feature>